<dbReference type="SUPFAM" id="SSF48371">
    <property type="entry name" value="ARM repeat"/>
    <property type="match status" value="1"/>
</dbReference>
<evidence type="ECO:0000313" key="7">
    <source>
        <dbReference type="EMBL" id="KAA0161333.1"/>
    </source>
</evidence>
<feature type="transmembrane region" description="Helical" evidence="6">
    <location>
        <begin position="795"/>
        <end position="818"/>
    </location>
</feature>
<dbReference type="Pfam" id="PF00514">
    <property type="entry name" value="Arm"/>
    <property type="match status" value="2"/>
</dbReference>
<dbReference type="InterPro" id="IPR015797">
    <property type="entry name" value="NUDIX_hydrolase-like_dom_sf"/>
</dbReference>
<evidence type="ECO:0000256" key="6">
    <source>
        <dbReference type="SAM" id="Phobius"/>
    </source>
</evidence>
<reference evidence="7 8" key="1">
    <citation type="submission" date="2019-07" db="EMBL/GenBank/DDBJ databases">
        <title>Genomes of Cafeteria roenbergensis.</title>
        <authorList>
            <person name="Fischer M.G."/>
            <person name="Hackl T."/>
            <person name="Roman M."/>
        </authorList>
    </citation>
    <scope>NUCLEOTIDE SEQUENCE [LARGE SCALE GENOMIC DNA]</scope>
    <source>
        <strain evidence="7 8">RCC970-E3</strain>
    </source>
</reference>
<feature type="region of interest" description="Disordered" evidence="5">
    <location>
        <begin position="227"/>
        <end position="305"/>
    </location>
</feature>
<dbReference type="PROSITE" id="PS50176">
    <property type="entry name" value="ARM_REPEAT"/>
    <property type="match status" value="3"/>
</dbReference>
<gene>
    <name evidence="7" type="ORF">FNF28_05081</name>
</gene>
<dbReference type="InterPro" id="IPR000225">
    <property type="entry name" value="Armadillo"/>
</dbReference>
<dbReference type="SUPFAM" id="SSF55811">
    <property type="entry name" value="Nudix"/>
    <property type="match status" value="1"/>
</dbReference>
<evidence type="ECO:0000313" key="8">
    <source>
        <dbReference type="Proteomes" id="UP000324907"/>
    </source>
</evidence>
<organism evidence="7 8">
    <name type="scientific">Cafeteria roenbergensis</name>
    <name type="common">Marine flagellate</name>
    <dbReference type="NCBI Taxonomy" id="33653"/>
    <lineage>
        <taxon>Eukaryota</taxon>
        <taxon>Sar</taxon>
        <taxon>Stramenopiles</taxon>
        <taxon>Bigyra</taxon>
        <taxon>Opalozoa</taxon>
        <taxon>Bicosoecida</taxon>
        <taxon>Cafeteriaceae</taxon>
        <taxon>Cafeteria</taxon>
    </lineage>
</organism>
<evidence type="ECO:0000256" key="1">
    <source>
        <dbReference type="ARBA" id="ARBA00010394"/>
    </source>
</evidence>
<dbReference type="PANTHER" id="PTHR23316">
    <property type="entry name" value="IMPORTIN ALPHA"/>
    <property type="match status" value="1"/>
</dbReference>
<feature type="compositionally biased region" description="Acidic residues" evidence="5">
    <location>
        <begin position="284"/>
        <end position="297"/>
    </location>
</feature>
<evidence type="ECO:0000256" key="2">
    <source>
        <dbReference type="ARBA" id="ARBA00022448"/>
    </source>
</evidence>
<comment type="similarity">
    <text evidence="1">Belongs to the importin alpha family.</text>
</comment>
<dbReference type="AlphaFoldDB" id="A0A5A8D7A2"/>
<dbReference type="InterPro" id="IPR011989">
    <property type="entry name" value="ARM-like"/>
</dbReference>
<dbReference type="SMART" id="SM00185">
    <property type="entry name" value="ARM"/>
    <property type="match status" value="5"/>
</dbReference>
<dbReference type="Proteomes" id="UP000324907">
    <property type="component" value="Unassembled WGS sequence"/>
</dbReference>
<dbReference type="Gene3D" id="3.90.79.10">
    <property type="entry name" value="Nucleoside Triphosphate Pyrophosphohydrolase"/>
    <property type="match status" value="1"/>
</dbReference>
<accession>A0A5A8D7A2</accession>
<keyword evidence="3" id="KW-0653">Protein transport</keyword>
<dbReference type="EMBL" id="VLTL01000096">
    <property type="protein sequence ID" value="KAA0161333.1"/>
    <property type="molecule type" value="Genomic_DNA"/>
</dbReference>
<feature type="repeat" description="ARM" evidence="4">
    <location>
        <begin position="417"/>
        <end position="453"/>
    </location>
</feature>
<dbReference type="InterPro" id="IPR016024">
    <property type="entry name" value="ARM-type_fold"/>
</dbReference>
<keyword evidence="6" id="KW-0472">Membrane</keyword>
<evidence type="ECO:0000256" key="3">
    <source>
        <dbReference type="ARBA" id="ARBA00022927"/>
    </source>
</evidence>
<evidence type="ECO:0000256" key="5">
    <source>
        <dbReference type="SAM" id="MobiDB-lite"/>
    </source>
</evidence>
<feature type="repeat" description="ARM" evidence="4">
    <location>
        <begin position="463"/>
        <end position="491"/>
    </location>
</feature>
<keyword evidence="6" id="KW-1133">Transmembrane helix</keyword>
<keyword evidence="6" id="KW-0812">Transmembrane</keyword>
<evidence type="ECO:0008006" key="9">
    <source>
        <dbReference type="Google" id="ProtNLM"/>
    </source>
</evidence>
<protein>
    <recommendedName>
        <fullName evidence="9">Nudix hydrolase domain-containing protein</fullName>
    </recommendedName>
</protein>
<proteinExistence type="inferred from homology"/>
<dbReference type="Gene3D" id="1.25.10.10">
    <property type="entry name" value="Leucine-rich Repeat Variant"/>
    <property type="match status" value="2"/>
</dbReference>
<dbReference type="GO" id="GO:0015031">
    <property type="term" value="P:protein transport"/>
    <property type="evidence" value="ECO:0007669"/>
    <property type="project" value="UniProtKB-KW"/>
</dbReference>
<keyword evidence="2" id="KW-0813">Transport</keyword>
<feature type="repeat" description="ARM" evidence="4">
    <location>
        <begin position="155"/>
        <end position="183"/>
    </location>
</feature>
<sequence length="824" mass="84803">MPRKPKSKSKGSSARPLAAEAEEDVVAARTFLAAEGLAGSLAGHSGEEMMSRVMAMLTTADAAGPVAKWLARCEKACGAVPSADSLALQSEALWLLVNLTGGRFALPRYGDAGAVEEEGGEDDDVGLGGSLGGGGAGLGATSDAAFGAAAVLGNGILPVLVALLGSSRLEVVERAAWVVGNVAGVGVGARDAVLSARVAGVLCSLVEMVCASVKQWLVRFDTMQGAVTGAGSAGKRPRRRASKGGRALSGARRPAHGHADDGGNSDGEDGASSGGASSGGTSSEYDEDNSDDDDDDALPVSATRPHSGALASAVASLAAAGASVRPLPGPSERVPPVIVDRAPELLRVLVWSLARLCDGLPRAGTSPAVVVPALVRVLELHASEGPPFLPAATHAAWALSHRCDGSAPDIRLALRLGALPLLVGLLRPDRSVWRLCKPALRAVGNIVCAEDDRDFTDEVVAAGAVPRLASLVGHPNREIEKEACWTLSNIAAGTDTQIQSVIDSQRLPALADVALSAASDPGVRTEASWVILNATSCGSDAQVAPLVHAGAVRVLACLLADSAMGQMAAEGLSKLLRVSERLMEASDRFRLDADGADGQGKRSSPAASARKDADWDCIRAHDAVAVLCYHRDRDAFILVRQFRPPVFRAEWQRTGRALPLASPTSAEPGMTLELVAGVLPAGMSEAECASAELLEEAGFRVASSRLERVSVHAAGVGASGNRLTVFFATVGAADEVPGAGGGLLAEGERTEPLVVPVCEVEELLRSDDVVMPGGLMWALQYGLERVTRERRERRALITHAAAAVAGVAAGFALAWLVARRAPMS</sequence>
<name>A0A5A8D7A2_CAFRO</name>
<comment type="caution">
    <text evidence="7">The sequence shown here is derived from an EMBL/GenBank/DDBJ whole genome shotgun (WGS) entry which is preliminary data.</text>
</comment>
<evidence type="ECO:0000256" key="4">
    <source>
        <dbReference type="PROSITE-ProRule" id="PRU00259"/>
    </source>
</evidence>